<evidence type="ECO:0000256" key="8">
    <source>
        <dbReference type="SAM" id="Phobius"/>
    </source>
</evidence>
<feature type="domain" description="Histidine kinase" evidence="9">
    <location>
        <begin position="230"/>
        <end position="442"/>
    </location>
</feature>
<dbReference type="RefSeq" id="WP_261295569.1">
    <property type="nucleotide sequence ID" value="NZ_JANQBK010000017.1"/>
</dbReference>
<protein>
    <recommendedName>
        <fullName evidence="2">histidine kinase</fullName>
        <ecNumber evidence="2">2.7.13.3</ecNumber>
    </recommendedName>
</protein>
<dbReference type="EC" id="2.7.13.3" evidence="2"/>
<dbReference type="PANTHER" id="PTHR42878:SF7">
    <property type="entry name" value="SENSOR HISTIDINE KINASE GLRK"/>
    <property type="match status" value="1"/>
</dbReference>
<sequence>MGFDRGFTRALIVRFVLLLGATFAVVWAWQTPGLVAVRWLAALVLAGTVYGLWQLISRTNVEVARFIETLRLGDLTAHFSGREGSGFGTLGDAFNAAIQQVREERRLSGDELRYLEALIDDMPVALLTADASGRIDPGNKAARRLFARHGGARAEDYAVYGATFAARLAGGGADREEMLILNLDGHAQRALVRSATLTRLGRTTRATIVQPVHDTLNEIEMAAQTDLVRVLTHEILNSLTPVTSLAATAAGLLGEIDRGGDPRLADAHQAVATLARRAEGLARFIDSYRAVASPPRLQRQTFAAAPFVAEIARLFAADWPSVHLHVQIDPPSLELHADPDLLAQVLINLLRNAGEATIAIERADIVLGLYRRAPGQLAIEVSDNGPGVPPALYGDVFLPFFTTRASGTGVGLNLARQIVVAHGGNIEVSQGPAGGALFRILL</sequence>
<evidence type="ECO:0000313" key="10">
    <source>
        <dbReference type="EMBL" id="MFC3579465.1"/>
    </source>
</evidence>
<dbReference type="PRINTS" id="PR00344">
    <property type="entry name" value="BCTRLSENSOR"/>
</dbReference>
<keyword evidence="8" id="KW-1133">Transmembrane helix</keyword>
<dbReference type="PANTHER" id="PTHR42878">
    <property type="entry name" value="TWO-COMPONENT HISTIDINE KINASE"/>
    <property type="match status" value="1"/>
</dbReference>
<feature type="transmembrane region" description="Helical" evidence="8">
    <location>
        <begin position="12"/>
        <end position="30"/>
    </location>
</feature>
<dbReference type="InterPro" id="IPR036890">
    <property type="entry name" value="HATPase_C_sf"/>
</dbReference>
<dbReference type="InterPro" id="IPR005467">
    <property type="entry name" value="His_kinase_dom"/>
</dbReference>
<evidence type="ECO:0000256" key="2">
    <source>
        <dbReference type="ARBA" id="ARBA00012438"/>
    </source>
</evidence>
<keyword evidence="7" id="KW-0902">Two-component regulatory system</keyword>
<keyword evidence="6" id="KW-0067">ATP-binding</keyword>
<keyword evidence="8" id="KW-0812">Transmembrane</keyword>
<evidence type="ECO:0000259" key="9">
    <source>
        <dbReference type="PROSITE" id="PS50109"/>
    </source>
</evidence>
<keyword evidence="5 10" id="KW-0418">Kinase</keyword>
<evidence type="ECO:0000256" key="5">
    <source>
        <dbReference type="ARBA" id="ARBA00022777"/>
    </source>
</evidence>
<dbReference type="SMART" id="SM00387">
    <property type="entry name" value="HATPase_c"/>
    <property type="match status" value="1"/>
</dbReference>
<dbReference type="SUPFAM" id="SSF55874">
    <property type="entry name" value="ATPase domain of HSP90 chaperone/DNA topoisomerase II/histidine kinase"/>
    <property type="match status" value="1"/>
</dbReference>
<proteinExistence type="predicted"/>
<keyword evidence="8" id="KW-0472">Membrane</keyword>
<dbReference type="Pfam" id="PF02518">
    <property type="entry name" value="HATPase_c"/>
    <property type="match status" value="1"/>
</dbReference>
<evidence type="ECO:0000256" key="7">
    <source>
        <dbReference type="ARBA" id="ARBA00023012"/>
    </source>
</evidence>
<gene>
    <name evidence="10" type="ORF">ACFONA_04745</name>
</gene>
<reference evidence="11" key="1">
    <citation type="journal article" date="2019" name="Int. J. Syst. Evol. Microbiol.">
        <title>The Global Catalogue of Microorganisms (GCM) 10K type strain sequencing project: providing services to taxonomists for standard genome sequencing and annotation.</title>
        <authorList>
            <consortium name="The Broad Institute Genomics Platform"/>
            <consortium name="The Broad Institute Genome Sequencing Center for Infectious Disease"/>
            <person name="Wu L."/>
            <person name="Ma J."/>
        </authorList>
    </citation>
    <scope>NUCLEOTIDE SEQUENCE [LARGE SCALE GENOMIC DNA]</scope>
    <source>
        <strain evidence="11">KCTC 42739</strain>
    </source>
</reference>
<evidence type="ECO:0000256" key="6">
    <source>
        <dbReference type="ARBA" id="ARBA00022840"/>
    </source>
</evidence>
<dbReference type="InterPro" id="IPR050351">
    <property type="entry name" value="BphY/WalK/GraS-like"/>
</dbReference>
<comment type="catalytic activity">
    <reaction evidence="1">
        <text>ATP + protein L-histidine = ADP + protein N-phospho-L-histidine.</text>
        <dbReference type="EC" id="2.7.13.3"/>
    </reaction>
</comment>
<evidence type="ECO:0000256" key="1">
    <source>
        <dbReference type="ARBA" id="ARBA00000085"/>
    </source>
</evidence>
<keyword evidence="3" id="KW-0808">Transferase</keyword>
<keyword evidence="4" id="KW-0547">Nucleotide-binding</keyword>
<dbReference type="SUPFAM" id="SSF55785">
    <property type="entry name" value="PYP-like sensor domain (PAS domain)"/>
    <property type="match status" value="1"/>
</dbReference>
<dbReference type="InterPro" id="IPR004358">
    <property type="entry name" value="Sig_transdc_His_kin-like_C"/>
</dbReference>
<evidence type="ECO:0000256" key="4">
    <source>
        <dbReference type="ARBA" id="ARBA00022741"/>
    </source>
</evidence>
<organism evidence="10 11">
    <name type="scientific">Sphingomonas hylomeconis</name>
    <dbReference type="NCBI Taxonomy" id="1395958"/>
    <lineage>
        <taxon>Bacteria</taxon>
        <taxon>Pseudomonadati</taxon>
        <taxon>Pseudomonadota</taxon>
        <taxon>Alphaproteobacteria</taxon>
        <taxon>Sphingomonadales</taxon>
        <taxon>Sphingomonadaceae</taxon>
        <taxon>Sphingomonas</taxon>
    </lineage>
</organism>
<keyword evidence="11" id="KW-1185">Reference proteome</keyword>
<feature type="transmembrane region" description="Helical" evidence="8">
    <location>
        <begin position="36"/>
        <end position="56"/>
    </location>
</feature>
<name>A0ABV7STP8_9SPHN</name>
<accession>A0ABV7STP8</accession>
<dbReference type="InterPro" id="IPR035965">
    <property type="entry name" value="PAS-like_dom_sf"/>
</dbReference>
<dbReference type="PROSITE" id="PS50109">
    <property type="entry name" value="HIS_KIN"/>
    <property type="match status" value="1"/>
</dbReference>
<evidence type="ECO:0000256" key="3">
    <source>
        <dbReference type="ARBA" id="ARBA00022679"/>
    </source>
</evidence>
<comment type="caution">
    <text evidence="10">The sequence shown here is derived from an EMBL/GenBank/DDBJ whole genome shotgun (WGS) entry which is preliminary data.</text>
</comment>
<evidence type="ECO:0000313" key="11">
    <source>
        <dbReference type="Proteomes" id="UP001595713"/>
    </source>
</evidence>
<dbReference type="GO" id="GO:0016301">
    <property type="term" value="F:kinase activity"/>
    <property type="evidence" value="ECO:0007669"/>
    <property type="project" value="UniProtKB-KW"/>
</dbReference>
<dbReference type="Gene3D" id="3.30.565.10">
    <property type="entry name" value="Histidine kinase-like ATPase, C-terminal domain"/>
    <property type="match status" value="1"/>
</dbReference>
<dbReference type="EMBL" id="JBHRXP010000002">
    <property type="protein sequence ID" value="MFC3579465.1"/>
    <property type="molecule type" value="Genomic_DNA"/>
</dbReference>
<dbReference type="Proteomes" id="UP001595713">
    <property type="component" value="Unassembled WGS sequence"/>
</dbReference>
<dbReference type="InterPro" id="IPR003594">
    <property type="entry name" value="HATPase_dom"/>
</dbReference>